<protein>
    <submittedName>
        <fullName evidence="1">Uncharacterized protein</fullName>
    </submittedName>
</protein>
<gene>
    <name evidence="1" type="ORF">LCGC14_2889090</name>
</gene>
<evidence type="ECO:0000313" key="1">
    <source>
        <dbReference type="EMBL" id="KKK73908.1"/>
    </source>
</evidence>
<reference evidence="1" key="1">
    <citation type="journal article" date="2015" name="Nature">
        <title>Complex archaea that bridge the gap between prokaryotes and eukaryotes.</title>
        <authorList>
            <person name="Spang A."/>
            <person name="Saw J.H."/>
            <person name="Jorgensen S.L."/>
            <person name="Zaremba-Niedzwiedzka K."/>
            <person name="Martijn J."/>
            <person name="Lind A.E."/>
            <person name="van Eijk R."/>
            <person name="Schleper C."/>
            <person name="Guy L."/>
            <person name="Ettema T.J."/>
        </authorList>
    </citation>
    <scope>NUCLEOTIDE SEQUENCE</scope>
</reference>
<feature type="non-terminal residue" evidence="1">
    <location>
        <position position="1"/>
    </location>
</feature>
<organism evidence="1">
    <name type="scientific">marine sediment metagenome</name>
    <dbReference type="NCBI Taxonomy" id="412755"/>
    <lineage>
        <taxon>unclassified sequences</taxon>
        <taxon>metagenomes</taxon>
        <taxon>ecological metagenomes</taxon>
    </lineage>
</organism>
<accession>A0A0F8XY40</accession>
<dbReference type="AlphaFoldDB" id="A0A0F8XY40"/>
<proteinExistence type="predicted"/>
<sequence length="205" mass="24027">LAQKISDNKCENISTEILEDIKNPSIKIASYNLAKCEYDNFKIALIDFEGSPIFLCGLLIHGKIITYYIEKYKFRNELYLTILELLKKIQSYALFAFSDHERFELLNLYRYLGVQAQDISQYSFIETFPIINLQKIQYESLAEAIFSLHINTTTSTTGDPLLRNSKLVDSLFATHQYQEIILHNRNCLINEYTLFQKRWLKNCLL</sequence>
<dbReference type="EMBL" id="LAZR01056568">
    <property type="protein sequence ID" value="KKK73908.1"/>
    <property type="molecule type" value="Genomic_DNA"/>
</dbReference>
<name>A0A0F8XY40_9ZZZZ</name>
<comment type="caution">
    <text evidence="1">The sequence shown here is derived from an EMBL/GenBank/DDBJ whole genome shotgun (WGS) entry which is preliminary data.</text>
</comment>